<dbReference type="InterPro" id="IPR024077">
    <property type="entry name" value="Neurolysin/TOP_dom2"/>
</dbReference>
<dbReference type="AlphaFoldDB" id="A0AA86Q6C1"/>
<evidence type="ECO:0000256" key="2">
    <source>
        <dbReference type="ARBA" id="ARBA00022670"/>
    </source>
</evidence>
<dbReference type="Proteomes" id="UP001642409">
    <property type="component" value="Unassembled WGS sequence"/>
</dbReference>
<dbReference type="InterPro" id="IPR001567">
    <property type="entry name" value="Pept_M3A_M3B_dom"/>
</dbReference>
<proteinExistence type="inferred from homology"/>
<dbReference type="EMBL" id="CATOUU010000764">
    <property type="protein sequence ID" value="CAI9946699.1"/>
    <property type="molecule type" value="Genomic_DNA"/>
</dbReference>
<dbReference type="InterPro" id="IPR045090">
    <property type="entry name" value="Pept_M3A_M3B"/>
</dbReference>
<protein>
    <submittedName>
        <fullName evidence="9">Peptidyl-dipeptidase</fullName>
    </submittedName>
</protein>
<comment type="caution">
    <text evidence="9">The sequence shown here is derived from an EMBL/GenBank/DDBJ whole genome shotgun (WGS) entry which is preliminary data.</text>
</comment>
<reference evidence="10 11" key="2">
    <citation type="submission" date="2024-07" db="EMBL/GenBank/DDBJ databases">
        <authorList>
            <person name="Akdeniz Z."/>
        </authorList>
    </citation>
    <scope>NUCLEOTIDE SEQUENCE [LARGE SCALE GENOMIC DNA]</scope>
</reference>
<evidence type="ECO:0000256" key="1">
    <source>
        <dbReference type="ARBA" id="ARBA00006040"/>
    </source>
</evidence>
<keyword evidence="3 7" id="KW-0479">Metal-binding</keyword>
<keyword evidence="6 7" id="KW-0482">Metalloprotease</keyword>
<dbReference type="PANTHER" id="PTHR11804">
    <property type="entry name" value="PROTEASE M3 THIMET OLIGOPEPTIDASE-RELATED"/>
    <property type="match status" value="1"/>
</dbReference>
<reference evidence="9" key="1">
    <citation type="submission" date="2023-06" db="EMBL/GenBank/DDBJ databases">
        <authorList>
            <person name="Kurt Z."/>
        </authorList>
    </citation>
    <scope>NUCLEOTIDE SEQUENCE</scope>
</reference>
<evidence type="ECO:0000256" key="6">
    <source>
        <dbReference type="ARBA" id="ARBA00023049"/>
    </source>
</evidence>
<comment type="similarity">
    <text evidence="1 7">Belongs to the peptidase M3 family.</text>
</comment>
<name>A0AA86Q6C1_9EUKA</name>
<dbReference type="PANTHER" id="PTHR11804:SF84">
    <property type="entry name" value="SACCHAROLYSIN"/>
    <property type="match status" value="1"/>
</dbReference>
<keyword evidence="11" id="KW-1185">Reference proteome</keyword>
<keyword evidence="4 7" id="KW-0378">Hydrolase</keyword>
<evidence type="ECO:0000256" key="4">
    <source>
        <dbReference type="ARBA" id="ARBA00022801"/>
    </source>
</evidence>
<evidence type="ECO:0000256" key="3">
    <source>
        <dbReference type="ARBA" id="ARBA00022723"/>
    </source>
</evidence>
<comment type="cofactor">
    <cofactor evidence="7">
        <name>Zn(2+)</name>
        <dbReference type="ChEBI" id="CHEBI:29105"/>
    </cofactor>
    <text evidence="7">Binds 1 zinc ion.</text>
</comment>
<evidence type="ECO:0000256" key="5">
    <source>
        <dbReference type="ARBA" id="ARBA00022833"/>
    </source>
</evidence>
<dbReference type="Pfam" id="PF01432">
    <property type="entry name" value="Peptidase_M3"/>
    <property type="match status" value="1"/>
</dbReference>
<evidence type="ECO:0000313" key="11">
    <source>
        <dbReference type="Proteomes" id="UP001642409"/>
    </source>
</evidence>
<organism evidence="9">
    <name type="scientific">Hexamita inflata</name>
    <dbReference type="NCBI Taxonomy" id="28002"/>
    <lineage>
        <taxon>Eukaryota</taxon>
        <taxon>Metamonada</taxon>
        <taxon>Diplomonadida</taxon>
        <taxon>Hexamitidae</taxon>
        <taxon>Hexamitinae</taxon>
        <taxon>Hexamita</taxon>
    </lineage>
</organism>
<dbReference type="GO" id="GO:0004222">
    <property type="term" value="F:metalloendopeptidase activity"/>
    <property type="evidence" value="ECO:0007669"/>
    <property type="project" value="InterPro"/>
</dbReference>
<dbReference type="Gene3D" id="1.10.1370.10">
    <property type="entry name" value="Neurolysin, domain 3"/>
    <property type="match status" value="1"/>
</dbReference>
<accession>A0AA86Q6C1</accession>
<evidence type="ECO:0000259" key="8">
    <source>
        <dbReference type="Pfam" id="PF01432"/>
    </source>
</evidence>
<sequence length="625" mass="73846">MDLLTRINNDRINWNAITPESITKQLEETFAHYTKMLESIPTENPLEFYHDLIVNPGKLVTIVSHLNALRGDLKYSDVEVIAENLATKFTVAVYQNETLKKLLSEYTPTNDEEKRFLSIHLKKFRKQPEELMNEYTKLQVAYTDCVKEDQKENKLTIDYLPELVTGLAQNVIDHIYKKEENKLVLDSTGFVSQNILKCAESESLREQYWRFLQTQCMKNTQNVEEQLVLKHKIANVLGHETVCELNLEERMARSTAEIKKFYAQLKDAAYPAYLKDIQRLETKYNQKMKPWNLNFLVEKDKTEVCEFNIKEFNQYFEYDSFLERFLKFIQETYQVRLTKTDVPVWHESVMSFTITQKSDLLGTLYLDLIQRDNKRPGAWFNRLGPMTYFVACNFSPKPKEGAHELEFDEVNTLFHEFGHCFHAIMSKTRIEALAACEVPWDFVEVPSQFSENFSYEKDVLKKIGINSKGEPVSDELIEKLKKRKTYLNSVFIMGQMSHGMTDLMLHSSFDWQKEEADAEFSRIDKYMHKILADYRYDYGFMYRTIYRHFTHIFTSVYGYTCGYYSYFWSDVIQAHLFEEYEKNRDFQKYIKCILEPGNSKDPNEMIKEYCGGFEFGAFLRSYGLE</sequence>
<dbReference type="GO" id="GO:0046872">
    <property type="term" value="F:metal ion binding"/>
    <property type="evidence" value="ECO:0007669"/>
    <property type="project" value="UniProtKB-UniRule"/>
</dbReference>
<evidence type="ECO:0000256" key="7">
    <source>
        <dbReference type="RuleBase" id="RU003435"/>
    </source>
</evidence>
<dbReference type="GO" id="GO:0006508">
    <property type="term" value="P:proteolysis"/>
    <property type="evidence" value="ECO:0007669"/>
    <property type="project" value="UniProtKB-KW"/>
</dbReference>
<dbReference type="InterPro" id="IPR024079">
    <property type="entry name" value="MetalloPept_cat_dom_sf"/>
</dbReference>
<keyword evidence="2 7" id="KW-0645">Protease</keyword>
<keyword evidence="5 7" id="KW-0862">Zinc</keyword>
<feature type="domain" description="Peptidase M3A/M3B catalytic" evidence="8">
    <location>
        <begin position="196"/>
        <end position="611"/>
    </location>
</feature>
<evidence type="ECO:0000313" key="10">
    <source>
        <dbReference type="EMBL" id="CAL6050884.1"/>
    </source>
</evidence>
<dbReference type="SUPFAM" id="SSF55486">
    <property type="entry name" value="Metalloproteases ('zincins'), catalytic domain"/>
    <property type="match status" value="1"/>
</dbReference>
<dbReference type="Gene3D" id="3.40.390.10">
    <property type="entry name" value="Collagenase (Catalytic Domain)"/>
    <property type="match status" value="1"/>
</dbReference>
<dbReference type="EMBL" id="CAXDID020000186">
    <property type="protein sequence ID" value="CAL6050884.1"/>
    <property type="molecule type" value="Genomic_DNA"/>
</dbReference>
<evidence type="ECO:0000313" key="9">
    <source>
        <dbReference type="EMBL" id="CAI9946699.1"/>
    </source>
</evidence>
<dbReference type="GO" id="GO:0006518">
    <property type="term" value="P:peptide metabolic process"/>
    <property type="evidence" value="ECO:0007669"/>
    <property type="project" value="TreeGrafter"/>
</dbReference>
<gene>
    <name evidence="9" type="ORF">HINF_LOCUS34344</name>
    <name evidence="10" type="ORF">HINF_LOCUS44102</name>
</gene>